<feature type="region of interest" description="Disordered" evidence="1">
    <location>
        <begin position="35"/>
        <end position="65"/>
    </location>
</feature>
<proteinExistence type="predicted"/>
<name>A0A165NBK6_9AGAM</name>
<gene>
    <name evidence="2" type="ORF">NEOLEDRAFT_1151979</name>
</gene>
<evidence type="ECO:0000313" key="2">
    <source>
        <dbReference type="EMBL" id="KZT19427.1"/>
    </source>
</evidence>
<feature type="region of interest" description="Disordered" evidence="1">
    <location>
        <begin position="122"/>
        <end position="150"/>
    </location>
</feature>
<evidence type="ECO:0000256" key="1">
    <source>
        <dbReference type="SAM" id="MobiDB-lite"/>
    </source>
</evidence>
<feature type="compositionally biased region" description="Low complexity" evidence="1">
    <location>
        <begin position="35"/>
        <end position="51"/>
    </location>
</feature>
<organism evidence="2 3">
    <name type="scientific">Neolentinus lepideus HHB14362 ss-1</name>
    <dbReference type="NCBI Taxonomy" id="1314782"/>
    <lineage>
        <taxon>Eukaryota</taxon>
        <taxon>Fungi</taxon>
        <taxon>Dikarya</taxon>
        <taxon>Basidiomycota</taxon>
        <taxon>Agaricomycotina</taxon>
        <taxon>Agaricomycetes</taxon>
        <taxon>Gloeophyllales</taxon>
        <taxon>Gloeophyllaceae</taxon>
        <taxon>Neolentinus</taxon>
    </lineage>
</organism>
<dbReference type="AlphaFoldDB" id="A0A165NBK6"/>
<keyword evidence="3" id="KW-1185">Reference proteome</keyword>
<dbReference type="Proteomes" id="UP000076761">
    <property type="component" value="Unassembled WGS sequence"/>
</dbReference>
<accession>A0A165NBK6</accession>
<sequence>MQTNLTLVIKLKNRTVIAPAATAATATTMTAAPAVATTPAPSATTTTATTTKAEEDGDLTMVDNDEHGPLSIIMAKEEEDSISLIAKPASTIPKRVAPPGCEQFGRDQIWGYVVKRAHQTLTPECEPDPSGAADAVLDGAETGSTTEDDD</sequence>
<dbReference type="EMBL" id="KV425641">
    <property type="protein sequence ID" value="KZT19427.1"/>
    <property type="molecule type" value="Genomic_DNA"/>
</dbReference>
<evidence type="ECO:0000313" key="3">
    <source>
        <dbReference type="Proteomes" id="UP000076761"/>
    </source>
</evidence>
<dbReference type="InParanoid" id="A0A165NBK6"/>
<protein>
    <submittedName>
        <fullName evidence="2">Uncharacterized protein</fullName>
    </submittedName>
</protein>
<reference evidence="2 3" key="1">
    <citation type="journal article" date="2016" name="Mol. Biol. Evol.">
        <title>Comparative Genomics of Early-Diverging Mushroom-Forming Fungi Provides Insights into the Origins of Lignocellulose Decay Capabilities.</title>
        <authorList>
            <person name="Nagy L.G."/>
            <person name="Riley R."/>
            <person name="Tritt A."/>
            <person name="Adam C."/>
            <person name="Daum C."/>
            <person name="Floudas D."/>
            <person name="Sun H."/>
            <person name="Yadav J.S."/>
            <person name="Pangilinan J."/>
            <person name="Larsson K.H."/>
            <person name="Matsuura K."/>
            <person name="Barry K."/>
            <person name="Labutti K."/>
            <person name="Kuo R."/>
            <person name="Ohm R.A."/>
            <person name="Bhattacharya S.S."/>
            <person name="Shirouzu T."/>
            <person name="Yoshinaga Y."/>
            <person name="Martin F.M."/>
            <person name="Grigoriev I.V."/>
            <person name="Hibbett D.S."/>
        </authorList>
    </citation>
    <scope>NUCLEOTIDE SEQUENCE [LARGE SCALE GENOMIC DNA]</scope>
    <source>
        <strain evidence="2 3">HHB14362 ss-1</strain>
    </source>
</reference>